<organism evidence="2 3">
    <name type="scientific">Exocentrus adspersus</name>
    <dbReference type="NCBI Taxonomy" id="1586481"/>
    <lineage>
        <taxon>Eukaryota</taxon>
        <taxon>Metazoa</taxon>
        <taxon>Ecdysozoa</taxon>
        <taxon>Arthropoda</taxon>
        <taxon>Hexapoda</taxon>
        <taxon>Insecta</taxon>
        <taxon>Pterygota</taxon>
        <taxon>Neoptera</taxon>
        <taxon>Endopterygota</taxon>
        <taxon>Coleoptera</taxon>
        <taxon>Polyphaga</taxon>
        <taxon>Cucujiformia</taxon>
        <taxon>Chrysomeloidea</taxon>
        <taxon>Cerambycidae</taxon>
        <taxon>Lamiinae</taxon>
        <taxon>Acanthocinini</taxon>
        <taxon>Exocentrus</taxon>
    </lineage>
</organism>
<gene>
    <name evidence="2" type="ORF">NQ315_001712</name>
</gene>
<reference evidence="2 3" key="1">
    <citation type="journal article" date="2023" name="Insect Mol. Biol.">
        <title>Genome sequencing provides insights into the evolution of gene families encoding plant cell wall-degrading enzymes in longhorned beetles.</title>
        <authorList>
            <person name="Shin N.R."/>
            <person name="Okamura Y."/>
            <person name="Kirsch R."/>
            <person name="Pauchet Y."/>
        </authorList>
    </citation>
    <scope>NUCLEOTIDE SEQUENCE [LARGE SCALE GENOMIC DNA]</scope>
    <source>
        <strain evidence="2">EAD_L_NR</strain>
    </source>
</reference>
<dbReference type="Proteomes" id="UP001159042">
    <property type="component" value="Unassembled WGS sequence"/>
</dbReference>
<accession>A0AAV8W9F5</accession>
<keyword evidence="3" id="KW-1185">Reference proteome</keyword>
<evidence type="ECO:0000313" key="3">
    <source>
        <dbReference type="Proteomes" id="UP001159042"/>
    </source>
</evidence>
<comment type="caution">
    <text evidence="2">The sequence shown here is derived from an EMBL/GenBank/DDBJ whole genome shotgun (WGS) entry which is preliminary data.</text>
</comment>
<feature type="compositionally biased region" description="Acidic residues" evidence="1">
    <location>
        <begin position="317"/>
        <end position="328"/>
    </location>
</feature>
<name>A0AAV8W9F5_9CUCU</name>
<feature type="compositionally biased region" description="Acidic residues" evidence="1">
    <location>
        <begin position="211"/>
        <end position="220"/>
    </location>
</feature>
<dbReference type="EMBL" id="JANEYG010000005">
    <property type="protein sequence ID" value="KAJ8923158.1"/>
    <property type="molecule type" value="Genomic_DNA"/>
</dbReference>
<proteinExistence type="predicted"/>
<sequence>MPSALTELCKNLQADTEKLEAELKNNIAQCHKLLIDNKATATRMALEKAKDYHYKEVLDILKDIVNNIRKIIFHEQKIKKLNDEVNITPEELKRYSYVQRQVQAFSNGQGVVTKREKRRVASEISVESLEAWELYLEKKEEEEKVVHVEKVEIPKRKTESKRRKKKFVSSTFNNFLDGRNGSVAFDKEEDIQIQRRLEEIQAASLSSINESDTENEDEDKEATTSRLNIGQDAGVESRGKEGGNQIHRRLEESQAASLSSINESDTENEDEESEATISSLNIDEDAELESRSKAGGNQIHRNLEESQATSLSSVNESDTEDEDIDSDFTGDGKGQERNLSTLDLLETLNQELEAQETDTKPKIVEVIYKKKGN</sequence>
<feature type="compositionally biased region" description="Polar residues" evidence="1">
    <location>
        <begin position="305"/>
        <end position="315"/>
    </location>
</feature>
<protein>
    <submittedName>
        <fullName evidence="2">Uncharacterized protein</fullName>
    </submittedName>
</protein>
<evidence type="ECO:0000313" key="2">
    <source>
        <dbReference type="EMBL" id="KAJ8923158.1"/>
    </source>
</evidence>
<dbReference type="AlphaFoldDB" id="A0AAV8W9F5"/>
<feature type="region of interest" description="Disordered" evidence="1">
    <location>
        <begin position="204"/>
        <end position="338"/>
    </location>
</feature>
<feature type="compositionally biased region" description="Acidic residues" evidence="1">
    <location>
        <begin position="264"/>
        <end position="274"/>
    </location>
</feature>
<evidence type="ECO:0000256" key="1">
    <source>
        <dbReference type="SAM" id="MobiDB-lite"/>
    </source>
</evidence>